<dbReference type="InterPro" id="IPR005543">
    <property type="entry name" value="PASTA_dom"/>
</dbReference>
<dbReference type="Proteomes" id="UP000265768">
    <property type="component" value="Unassembled WGS sequence"/>
</dbReference>
<accession>A0A3A4ARM9</accession>
<dbReference type="AlphaFoldDB" id="A0A3A4ARM9"/>
<dbReference type="OrthoDB" id="4335972at2"/>
<dbReference type="SMART" id="SM00740">
    <property type="entry name" value="PASTA"/>
    <property type="match status" value="2"/>
</dbReference>
<evidence type="ECO:0000313" key="4">
    <source>
        <dbReference type="Proteomes" id="UP000265768"/>
    </source>
</evidence>
<sequence length="258" mass="27703">MRVPRMSDLENRLRRLTRRLPHATASARPGRGPYGTAIHPGDRVAGPAGAADGLPRVARRAKGCLVSFLAALGVLALIVVLAVACGSSDPEATSTAPAKRVPKVTGKRLAEAMEILTAAGFRDIKPRDAAGESRIIVNQTNWVVTEQEPAAGTRRKIDLPITLRVRKPSDGATNRPVVKGVIPKVTCLDLQTAQNRLQEAGYTNLVSKDGTGKDRQQVIDRNWIVTAQSPKPGTTPAKDKQITLTAIKFGEKTKRCKT</sequence>
<reference evidence="3 4" key="1">
    <citation type="submission" date="2018-09" db="EMBL/GenBank/DDBJ databases">
        <title>YIM 75507 draft genome.</title>
        <authorList>
            <person name="Tang S."/>
            <person name="Feng Y."/>
        </authorList>
    </citation>
    <scope>NUCLEOTIDE SEQUENCE [LARGE SCALE GENOMIC DNA]</scope>
    <source>
        <strain evidence="3 4">YIM 75507</strain>
    </source>
</reference>
<evidence type="ECO:0000313" key="3">
    <source>
        <dbReference type="EMBL" id="RJL32508.1"/>
    </source>
</evidence>
<dbReference type="EMBL" id="QZEY01000004">
    <property type="protein sequence ID" value="RJL32508.1"/>
    <property type="molecule type" value="Genomic_DNA"/>
</dbReference>
<evidence type="ECO:0000256" key="1">
    <source>
        <dbReference type="SAM" id="Phobius"/>
    </source>
</evidence>
<organism evidence="3 4">
    <name type="scientific">Bailinhaonella thermotolerans</name>
    <dbReference type="NCBI Taxonomy" id="1070861"/>
    <lineage>
        <taxon>Bacteria</taxon>
        <taxon>Bacillati</taxon>
        <taxon>Actinomycetota</taxon>
        <taxon>Actinomycetes</taxon>
        <taxon>Streptosporangiales</taxon>
        <taxon>Streptosporangiaceae</taxon>
        <taxon>Bailinhaonella</taxon>
    </lineage>
</organism>
<feature type="transmembrane region" description="Helical" evidence="1">
    <location>
        <begin position="64"/>
        <end position="84"/>
    </location>
</feature>
<name>A0A3A4ARM9_9ACTN</name>
<feature type="domain" description="PASTA" evidence="2">
    <location>
        <begin position="95"/>
        <end position="167"/>
    </location>
</feature>
<keyword evidence="4" id="KW-1185">Reference proteome</keyword>
<dbReference type="Pfam" id="PF03793">
    <property type="entry name" value="PASTA"/>
    <property type="match status" value="2"/>
</dbReference>
<keyword evidence="1" id="KW-0472">Membrane</keyword>
<proteinExistence type="predicted"/>
<gene>
    <name evidence="3" type="ORF">D5H75_13355</name>
</gene>
<protein>
    <submittedName>
        <fullName evidence="3">PASTA domain-containing protein</fullName>
    </submittedName>
</protein>
<dbReference type="PROSITE" id="PS51178">
    <property type="entry name" value="PASTA"/>
    <property type="match status" value="1"/>
</dbReference>
<keyword evidence="1" id="KW-0812">Transmembrane</keyword>
<evidence type="ECO:0000259" key="2">
    <source>
        <dbReference type="PROSITE" id="PS51178"/>
    </source>
</evidence>
<dbReference type="Gene3D" id="3.30.10.20">
    <property type="match status" value="2"/>
</dbReference>
<comment type="caution">
    <text evidence="3">The sequence shown here is derived from an EMBL/GenBank/DDBJ whole genome shotgun (WGS) entry which is preliminary data.</text>
</comment>
<dbReference type="CDD" id="cd06577">
    <property type="entry name" value="PASTA_pknB"/>
    <property type="match status" value="2"/>
</dbReference>
<keyword evidence="1" id="KW-1133">Transmembrane helix</keyword>